<comment type="similarity">
    <text evidence="2">Belongs to the class-V pyridoxal-phosphate-dependent aminotransferase family. NifS/IscS subfamily.</text>
</comment>
<dbReference type="SUPFAM" id="SSF53383">
    <property type="entry name" value="PLP-dependent transferases"/>
    <property type="match status" value="1"/>
</dbReference>
<dbReference type="Gene3D" id="3.40.640.10">
    <property type="entry name" value="Type I PLP-dependent aspartate aminotransferase-like (Major domain)"/>
    <property type="match status" value="1"/>
</dbReference>
<keyword evidence="8" id="KW-0175">Coiled coil</keyword>
<keyword evidence="4" id="KW-0663">Pyridoxal phosphate</keyword>
<dbReference type="PROSITE" id="PS00595">
    <property type="entry name" value="AA_TRANSFER_CLASS_5"/>
    <property type="match status" value="1"/>
</dbReference>
<dbReference type="GO" id="GO:0051536">
    <property type="term" value="F:iron-sulfur cluster binding"/>
    <property type="evidence" value="ECO:0007669"/>
    <property type="project" value="UniProtKB-KW"/>
</dbReference>
<evidence type="ECO:0000256" key="1">
    <source>
        <dbReference type="ARBA" id="ARBA00001933"/>
    </source>
</evidence>
<comment type="cofactor">
    <cofactor evidence="1 7">
        <name>pyridoxal 5'-phosphate</name>
        <dbReference type="ChEBI" id="CHEBI:597326"/>
    </cofactor>
</comment>
<evidence type="ECO:0000256" key="6">
    <source>
        <dbReference type="ARBA" id="ARBA00023014"/>
    </source>
</evidence>
<evidence type="ECO:0000259" key="9">
    <source>
        <dbReference type="Pfam" id="PF00266"/>
    </source>
</evidence>
<dbReference type="EMBL" id="MLQR01000031">
    <property type="protein sequence ID" value="OIJ12431.1"/>
    <property type="molecule type" value="Genomic_DNA"/>
</dbReference>
<dbReference type="PIRSF" id="PIRSF005572">
    <property type="entry name" value="NifS"/>
    <property type="match status" value="1"/>
</dbReference>
<dbReference type="InterPro" id="IPR016454">
    <property type="entry name" value="Cysteine_dSase"/>
</dbReference>
<evidence type="ECO:0000313" key="11">
    <source>
        <dbReference type="Proteomes" id="UP000179524"/>
    </source>
</evidence>
<evidence type="ECO:0000256" key="7">
    <source>
        <dbReference type="RuleBase" id="RU004504"/>
    </source>
</evidence>
<evidence type="ECO:0000256" key="4">
    <source>
        <dbReference type="ARBA" id="ARBA00022898"/>
    </source>
</evidence>
<feature type="coiled-coil region" evidence="8">
    <location>
        <begin position="246"/>
        <end position="273"/>
    </location>
</feature>
<dbReference type="InterPro" id="IPR015422">
    <property type="entry name" value="PyrdxlP-dep_Trfase_small"/>
</dbReference>
<accession>A0A1S2LJ52</accession>
<dbReference type="InterPro" id="IPR015424">
    <property type="entry name" value="PyrdxlP-dep_Trfase"/>
</dbReference>
<evidence type="ECO:0000313" key="10">
    <source>
        <dbReference type="EMBL" id="OIJ12431.1"/>
    </source>
</evidence>
<dbReference type="InterPro" id="IPR000192">
    <property type="entry name" value="Aminotrans_V_dom"/>
</dbReference>
<dbReference type="OrthoDB" id="9808002at2"/>
<dbReference type="PANTHER" id="PTHR11601">
    <property type="entry name" value="CYSTEINE DESULFURYLASE FAMILY MEMBER"/>
    <property type="match status" value="1"/>
</dbReference>
<dbReference type="RefSeq" id="WP_071310110.1">
    <property type="nucleotide sequence ID" value="NZ_MLQR01000031.1"/>
</dbReference>
<keyword evidence="5" id="KW-0408">Iron</keyword>
<dbReference type="NCBIfam" id="NF002806">
    <property type="entry name" value="PRK02948.1"/>
    <property type="match status" value="1"/>
</dbReference>
<name>A0A1S2LJ52_9BACI</name>
<sequence length="380" mass="42517">MIYFDNSATTKPYKEVIETYGKVSEVFFGNPSSLHTLGKEAEKLLDQGRDQIAKLLKVNKKEIIFTSGGTEGNNLAIKGTALQHQGRGKHVITTQVEHASNFEAYEQLEKRGFDVTYLNVNEAGVISIEELKRELRDDTILVSMIHVNNELGSIQPIREVGELLAKYPKLYFHVDHVQGMSKVPISIKDYHIDLLTISGHKFHGPKGTGVLYVRNGVKLYPLLTGGVQEHNLRAGTENIPGIIAMAKALRISMEKYVENKERLRELRDHLVNNLHEIEGVIINSPMENSAPHIINFSMPKMKPEVVIQALGEKKMYVSTKSACSSKLAEPSRVLMATGIGLERAESAIRVSFSFGNTVDEVNEFILALKEIIKQLKEVMR</sequence>
<dbReference type="PANTHER" id="PTHR11601:SF50">
    <property type="entry name" value="CYSTEINE DESULFURASE ISCS 2-RELATED"/>
    <property type="match status" value="1"/>
</dbReference>
<keyword evidence="6" id="KW-0411">Iron-sulfur</keyword>
<organism evidence="10 11">
    <name type="scientific">Anaerobacillus alkalilacustris</name>
    <dbReference type="NCBI Taxonomy" id="393763"/>
    <lineage>
        <taxon>Bacteria</taxon>
        <taxon>Bacillati</taxon>
        <taxon>Bacillota</taxon>
        <taxon>Bacilli</taxon>
        <taxon>Bacillales</taxon>
        <taxon>Bacillaceae</taxon>
        <taxon>Anaerobacillus</taxon>
    </lineage>
</organism>
<gene>
    <name evidence="10" type="ORF">BKP37_13400</name>
</gene>
<evidence type="ECO:0000256" key="3">
    <source>
        <dbReference type="ARBA" id="ARBA00022723"/>
    </source>
</evidence>
<dbReference type="GO" id="GO:0046872">
    <property type="term" value="F:metal ion binding"/>
    <property type="evidence" value="ECO:0007669"/>
    <property type="project" value="UniProtKB-KW"/>
</dbReference>
<comment type="caution">
    <text evidence="10">The sequence shown here is derived from an EMBL/GenBank/DDBJ whole genome shotgun (WGS) entry which is preliminary data.</text>
</comment>
<dbReference type="Proteomes" id="UP000179524">
    <property type="component" value="Unassembled WGS sequence"/>
</dbReference>
<reference evidence="10 11" key="1">
    <citation type="submission" date="2016-10" db="EMBL/GenBank/DDBJ databases">
        <title>Draft genome sequences of four alkaliphilic bacteria belonging to the Anaerobacillus genus.</title>
        <authorList>
            <person name="Bassil N.M."/>
            <person name="Lloyd J.R."/>
        </authorList>
    </citation>
    <scope>NUCLEOTIDE SEQUENCE [LARGE SCALE GENOMIC DNA]</scope>
    <source>
        <strain evidence="10 11">DSM 18345</strain>
    </source>
</reference>
<protein>
    <submittedName>
        <fullName evidence="10">Cysteine desulfurase NifS</fullName>
    </submittedName>
</protein>
<dbReference type="FunFam" id="3.40.640.10:FF:000084">
    <property type="entry name" value="IscS-like cysteine desulfurase"/>
    <property type="match status" value="1"/>
</dbReference>
<dbReference type="InterPro" id="IPR020578">
    <property type="entry name" value="Aminotrans_V_PyrdxlP_BS"/>
</dbReference>
<evidence type="ECO:0000256" key="8">
    <source>
        <dbReference type="SAM" id="Coils"/>
    </source>
</evidence>
<dbReference type="InterPro" id="IPR015421">
    <property type="entry name" value="PyrdxlP-dep_Trfase_major"/>
</dbReference>
<dbReference type="GO" id="GO:0031071">
    <property type="term" value="F:cysteine desulfurase activity"/>
    <property type="evidence" value="ECO:0007669"/>
    <property type="project" value="UniProtKB-ARBA"/>
</dbReference>
<proteinExistence type="inferred from homology"/>
<dbReference type="AlphaFoldDB" id="A0A1S2LJ52"/>
<evidence type="ECO:0000256" key="5">
    <source>
        <dbReference type="ARBA" id="ARBA00023004"/>
    </source>
</evidence>
<feature type="domain" description="Aminotransferase class V" evidence="9">
    <location>
        <begin position="2"/>
        <end position="364"/>
    </location>
</feature>
<keyword evidence="11" id="KW-1185">Reference proteome</keyword>
<dbReference type="Pfam" id="PF00266">
    <property type="entry name" value="Aminotran_5"/>
    <property type="match status" value="1"/>
</dbReference>
<evidence type="ECO:0000256" key="2">
    <source>
        <dbReference type="ARBA" id="ARBA00006490"/>
    </source>
</evidence>
<keyword evidence="3" id="KW-0479">Metal-binding</keyword>
<dbReference type="Gene3D" id="3.90.1150.10">
    <property type="entry name" value="Aspartate Aminotransferase, domain 1"/>
    <property type="match status" value="1"/>
</dbReference>